<accession>A0AA88IJ43</accession>
<feature type="region of interest" description="Disordered" evidence="1">
    <location>
        <begin position="58"/>
        <end position="102"/>
    </location>
</feature>
<keyword evidence="3" id="KW-1185">Reference proteome</keyword>
<organism evidence="2 3">
    <name type="scientific">Artemia franciscana</name>
    <name type="common">Brine shrimp</name>
    <name type="synonym">Artemia sanfranciscana</name>
    <dbReference type="NCBI Taxonomy" id="6661"/>
    <lineage>
        <taxon>Eukaryota</taxon>
        <taxon>Metazoa</taxon>
        <taxon>Ecdysozoa</taxon>
        <taxon>Arthropoda</taxon>
        <taxon>Crustacea</taxon>
        <taxon>Branchiopoda</taxon>
        <taxon>Anostraca</taxon>
        <taxon>Artemiidae</taxon>
        <taxon>Artemia</taxon>
    </lineage>
</organism>
<feature type="compositionally biased region" description="Basic and acidic residues" evidence="1">
    <location>
        <begin position="147"/>
        <end position="160"/>
    </location>
</feature>
<gene>
    <name evidence="2" type="ORF">QYM36_002961</name>
</gene>
<feature type="compositionally biased region" description="Basic residues" evidence="1">
    <location>
        <begin position="63"/>
        <end position="76"/>
    </location>
</feature>
<reference evidence="2" key="1">
    <citation type="submission" date="2023-07" db="EMBL/GenBank/DDBJ databases">
        <title>Chromosome-level genome assembly of Artemia franciscana.</title>
        <authorList>
            <person name="Jo E."/>
        </authorList>
    </citation>
    <scope>NUCLEOTIDE SEQUENCE</scope>
    <source>
        <tissue evidence="2">Whole body</tissue>
    </source>
</reference>
<evidence type="ECO:0000256" key="1">
    <source>
        <dbReference type="SAM" id="MobiDB-lite"/>
    </source>
</evidence>
<name>A0AA88IJ43_ARTSF</name>
<protein>
    <submittedName>
        <fullName evidence="2">Uncharacterized protein</fullName>
    </submittedName>
</protein>
<dbReference type="AlphaFoldDB" id="A0AA88IJ43"/>
<proteinExistence type="predicted"/>
<feature type="region of interest" description="Disordered" evidence="1">
    <location>
        <begin position="146"/>
        <end position="165"/>
    </location>
</feature>
<dbReference type="EMBL" id="JAVRJZ010000005">
    <property type="protein sequence ID" value="KAK2722602.1"/>
    <property type="molecule type" value="Genomic_DNA"/>
</dbReference>
<dbReference type="Proteomes" id="UP001187531">
    <property type="component" value="Unassembled WGS sequence"/>
</dbReference>
<sequence>MRQCRARVDIHHLKCRLDQELKFDSDHSDTTEKAFENTLKAAAEKAFAAFQSQITFENEKSQKTKRRKAKKTRRHVQNPQQERVTNEKPHFGIIPSFPDINSKKDEKNIREEFRKSQGVSQNSQQVHNEINNEASEFEIISSFNDSPYKENRKDAQREVSKSQGTVQILQIADGERVDEMSDFVILHSFQDPRPKKKLNFNDEPLRMALKDAAEKALAAFQSQTLFENKQKETNKRRKIKKSQRYIQSTQQKIMDDKSSYEILSSFHGPLPKKKHNFNDEPLRIALKDAAEKALAAFQSQTLLENKQNETNKRRKVKKSRRYIHSTQQKIMDDKSSYEILSSFHGPLPKKEVQAKDNPPRTTSIKEATEMALAVFEMHRREEGRKGKSSRNGQFS</sequence>
<evidence type="ECO:0000313" key="3">
    <source>
        <dbReference type="Proteomes" id="UP001187531"/>
    </source>
</evidence>
<evidence type="ECO:0000313" key="2">
    <source>
        <dbReference type="EMBL" id="KAK2722602.1"/>
    </source>
</evidence>
<comment type="caution">
    <text evidence="2">The sequence shown here is derived from an EMBL/GenBank/DDBJ whole genome shotgun (WGS) entry which is preliminary data.</text>
</comment>